<feature type="transmembrane region" description="Helical" evidence="1">
    <location>
        <begin position="215"/>
        <end position="232"/>
    </location>
</feature>
<feature type="transmembrane region" description="Helical" evidence="1">
    <location>
        <begin position="191"/>
        <end position="208"/>
    </location>
</feature>
<name>I0HC45_ACTM4</name>
<dbReference type="InterPro" id="IPR050879">
    <property type="entry name" value="Acyltransferase_3"/>
</dbReference>
<dbReference type="EMBL" id="AP012319">
    <property type="protein sequence ID" value="BAL90582.1"/>
    <property type="molecule type" value="Genomic_DNA"/>
</dbReference>
<feature type="transmembrane region" description="Helical" evidence="1">
    <location>
        <begin position="161"/>
        <end position="179"/>
    </location>
</feature>
<dbReference type="KEGG" id="ams:AMIS_53620"/>
<evidence type="ECO:0000256" key="1">
    <source>
        <dbReference type="SAM" id="Phobius"/>
    </source>
</evidence>
<sequence length="396" mass="41804">MTAPRLAWLDALRGYAAVVVALFHLSPVVLGAGLHLQIYRAFDLGKYAVLLFFLVSGYVIPMSLERHGSLRRFWAGRLCRIYPAYLVTVVLAAGLAAAGLHRLPGQLRTETSASVLAHATMLQDLLGVRGLVRPFWTLSYEMLFYLLVAGLFAWRLHRFSACWAAGLTGVALAGGTRLPDDLFGGSGAARAVTAGGVLLVVAGVLGAYRTGGVTARVAGVAALGLLALPLANGHATTWVTSASSAQALTMLAVMFAGTVIYRAQQRQTGLIATIGGLAAVLAGVTAQFGAPCAVAVAGTFGIAFALRRRAVPGILTWLGTVSYSLYLLHLLVLGVLVRLTDNRPLIVFGFVAGTLLAAHAGHRLIERPGQRLAVIFDATEGETPRTPRFGKRRQSV</sequence>
<dbReference type="GO" id="GO:0016020">
    <property type="term" value="C:membrane"/>
    <property type="evidence" value="ECO:0007669"/>
    <property type="project" value="TreeGrafter"/>
</dbReference>
<keyword evidence="1" id="KW-1133">Transmembrane helix</keyword>
<dbReference type="PANTHER" id="PTHR23028:SF53">
    <property type="entry name" value="ACYL_TRANSF_3 DOMAIN-CONTAINING PROTEIN"/>
    <property type="match status" value="1"/>
</dbReference>
<evidence type="ECO:0000259" key="2">
    <source>
        <dbReference type="Pfam" id="PF01757"/>
    </source>
</evidence>
<feature type="transmembrane region" description="Helical" evidence="1">
    <location>
        <begin position="12"/>
        <end position="38"/>
    </location>
</feature>
<proteinExistence type="predicted"/>
<dbReference type="RefSeq" id="WP_014445470.1">
    <property type="nucleotide sequence ID" value="NC_017093.1"/>
</dbReference>
<keyword evidence="4" id="KW-1185">Reference proteome</keyword>
<protein>
    <submittedName>
        <fullName evidence="3">Putative acyltransferase</fullName>
    </submittedName>
</protein>
<dbReference type="GO" id="GO:0016747">
    <property type="term" value="F:acyltransferase activity, transferring groups other than amino-acyl groups"/>
    <property type="evidence" value="ECO:0007669"/>
    <property type="project" value="InterPro"/>
</dbReference>
<dbReference type="Proteomes" id="UP000007882">
    <property type="component" value="Chromosome"/>
</dbReference>
<feature type="transmembrane region" description="Helical" evidence="1">
    <location>
        <begin position="314"/>
        <end position="339"/>
    </location>
</feature>
<dbReference type="HOGENOM" id="CLU_005679_2_4_11"/>
<evidence type="ECO:0000313" key="4">
    <source>
        <dbReference type="Proteomes" id="UP000007882"/>
    </source>
</evidence>
<keyword evidence="3" id="KW-0012">Acyltransferase</keyword>
<organism evidence="3 4">
    <name type="scientific">Actinoplanes missouriensis (strain ATCC 14538 / DSM 43046 / CBS 188.64 / JCM 3121 / NBRC 102363 / NCIMB 12654 / NRRL B-3342 / UNCC 431)</name>
    <dbReference type="NCBI Taxonomy" id="512565"/>
    <lineage>
        <taxon>Bacteria</taxon>
        <taxon>Bacillati</taxon>
        <taxon>Actinomycetota</taxon>
        <taxon>Actinomycetes</taxon>
        <taxon>Micromonosporales</taxon>
        <taxon>Micromonosporaceae</taxon>
        <taxon>Actinoplanes</taxon>
    </lineage>
</organism>
<reference evidence="3 4" key="1">
    <citation type="submission" date="2012-02" db="EMBL/GenBank/DDBJ databases">
        <title>Complete genome sequence of Actinoplanes missouriensis 431 (= NBRC 102363).</title>
        <authorList>
            <person name="Ohnishi Y."/>
            <person name="Ishikawa J."/>
            <person name="Sekine M."/>
            <person name="Hosoyama A."/>
            <person name="Harada T."/>
            <person name="Narita H."/>
            <person name="Hata T."/>
            <person name="Konno Y."/>
            <person name="Tutikane K."/>
            <person name="Fujita N."/>
            <person name="Horinouchi S."/>
            <person name="Hayakawa M."/>
        </authorList>
    </citation>
    <scope>NUCLEOTIDE SEQUENCE [LARGE SCALE GENOMIC DNA]</scope>
    <source>
        <strain evidence="4">ATCC 14538 / DSM 43046 / CBS 188.64 / JCM 3121 / NBRC 102363 / NCIMB 12654 / NRRL B-3342 / UNCC 431</strain>
    </source>
</reference>
<feature type="transmembrane region" description="Helical" evidence="1">
    <location>
        <begin position="345"/>
        <end position="365"/>
    </location>
</feature>
<keyword evidence="1" id="KW-0472">Membrane</keyword>
<feature type="transmembrane region" description="Helical" evidence="1">
    <location>
        <begin position="238"/>
        <end position="261"/>
    </location>
</feature>
<dbReference type="PATRIC" id="fig|512565.3.peg.5356"/>
<dbReference type="STRING" id="512565.AMIS_53620"/>
<dbReference type="AlphaFoldDB" id="I0HC45"/>
<dbReference type="GO" id="GO:0000271">
    <property type="term" value="P:polysaccharide biosynthetic process"/>
    <property type="evidence" value="ECO:0007669"/>
    <property type="project" value="TreeGrafter"/>
</dbReference>
<feature type="transmembrane region" description="Helical" evidence="1">
    <location>
        <begin position="135"/>
        <end position="154"/>
    </location>
</feature>
<feature type="transmembrane region" description="Helical" evidence="1">
    <location>
        <begin position="82"/>
        <end position="100"/>
    </location>
</feature>
<keyword evidence="1" id="KW-0812">Transmembrane</keyword>
<evidence type="ECO:0000313" key="3">
    <source>
        <dbReference type="EMBL" id="BAL90582.1"/>
    </source>
</evidence>
<dbReference type="InterPro" id="IPR002656">
    <property type="entry name" value="Acyl_transf_3_dom"/>
</dbReference>
<keyword evidence="3" id="KW-0808">Transferase</keyword>
<dbReference type="eggNOG" id="COG1835">
    <property type="taxonomic scope" value="Bacteria"/>
</dbReference>
<dbReference type="PANTHER" id="PTHR23028">
    <property type="entry name" value="ACETYLTRANSFERASE"/>
    <property type="match status" value="1"/>
</dbReference>
<accession>I0HC45</accession>
<feature type="transmembrane region" description="Helical" evidence="1">
    <location>
        <begin position="44"/>
        <end position="61"/>
    </location>
</feature>
<dbReference type="OrthoDB" id="9807745at2"/>
<feature type="transmembrane region" description="Helical" evidence="1">
    <location>
        <begin position="268"/>
        <end position="284"/>
    </location>
</feature>
<dbReference type="Pfam" id="PF01757">
    <property type="entry name" value="Acyl_transf_3"/>
    <property type="match status" value="1"/>
</dbReference>
<gene>
    <name evidence="3" type="ordered locus">AMIS_53620</name>
</gene>
<feature type="domain" description="Acyltransferase 3" evidence="2">
    <location>
        <begin position="7"/>
        <end position="357"/>
    </location>
</feature>